<reference evidence="4" key="1">
    <citation type="submission" date="2016-02" db="EMBL/GenBank/DDBJ databases">
        <authorList>
            <person name="Rodrigo-Torres Lidia"/>
            <person name="Arahal R.David."/>
        </authorList>
    </citation>
    <scope>NUCLEOTIDE SEQUENCE [LARGE SCALE GENOMIC DNA]</scope>
    <source>
        <strain evidence="4">CECT 8713</strain>
    </source>
</reference>
<protein>
    <recommendedName>
        <fullName evidence="2">Oligopeptide transport permease C-like N-terminal domain-containing protein</fullName>
    </recommendedName>
</protein>
<gene>
    <name evidence="3" type="ORF">GMA8713_05215</name>
</gene>
<accession>A0A128FLL6</accession>
<proteinExistence type="predicted"/>
<organism evidence="3 4">
    <name type="scientific">Grimontia marina</name>
    <dbReference type="NCBI Taxonomy" id="646534"/>
    <lineage>
        <taxon>Bacteria</taxon>
        <taxon>Pseudomonadati</taxon>
        <taxon>Pseudomonadota</taxon>
        <taxon>Gammaproteobacteria</taxon>
        <taxon>Vibrionales</taxon>
        <taxon>Vibrionaceae</taxon>
        <taxon>Grimontia</taxon>
    </lineage>
</organism>
<dbReference type="GO" id="GO:0005886">
    <property type="term" value="C:plasma membrane"/>
    <property type="evidence" value="ECO:0007669"/>
    <property type="project" value="UniProtKB-SubCell"/>
</dbReference>
<dbReference type="InterPro" id="IPR025966">
    <property type="entry name" value="OppC_N"/>
</dbReference>
<dbReference type="Proteomes" id="UP000073601">
    <property type="component" value="Unassembled WGS sequence"/>
</dbReference>
<keyword evidence="1" id="KW-0472">Membrane</keyword>
<evidence type="ECO:0000313" key="4">
    <source>
        <dbReference type="Proteomes" id="UP000073601"/>
    </source>
</evidence>
<dbReference type="Pfam" id="PF12911">
    <property type="entry name" value="OppC_N"/>
    <property type="match status" value="1"/>
</dbReference>
<keyword evidence="1" id="KW-0812">Transmembrane</keyword>
<keyword evidence="1" id="KW-1133">Transmembrane helix</keyword>
<dbReference type="EMBL" id="FIZY01000237">
    <property type="protein sequence ID" value="CZF87161.1"/>
    <property type="molecule type" value="Genomic_DNA"/>
</dbReference>
<keyword evidence="4" id="KW-1185">Reference proteome</keyword>
<name>A0A128FLL6_9GAMM</name>
<dbReference type="AlphaFoldDB" id="A0A128FLL6"/>
<evidence type="ECO:0000256" key="1">
    <source>
        <dbReference type="SAM" id="Phobius"/>
    </source>
</evidence>
<evidence type="ECO:0000259" key="2">
    <source>
        <dbReference type="Pfam" id="PF12911"/>
    </source>
</evidence>
<feature type="domain" description="Oligopeptide transport permease C-like N-terminal" evidence="2">
    <location>
        <begin position="18"/>
        <end position="55"/>
    </location>
</feature>
<sequence>MSQFAAAPSRWERFKQSDFLYYFLRDKVAMTSFVIFLVFLTLSVAAPLIATSTPSALSCIIRGVDD</sequence>
<feature type="transmembrane region" description="Helical" evidence="1">
    <location>
        <begin position="28"/>
        <end position="50"/>
    </location>
</feature>
<evidence type="ECO:0000313" key="3">
    <source>
        <dbReference type="EMBL" id="CZF87161.1"/>
    </source>
</evidence>